<evidence type="ECO:0000256" key="7">
    <source>
        <dbReference type="ARBA" id="ARBA00023239"/>
    </source>
</evidence>
<gene>
    <name evidence="12" type="ORF">CAPTEDRAFT_227828</name>
</gene>
<evidence type="ECO:0000256" key="2">
    <source>
        <dbReference type="ARBA" id="ARBA00010718"/>
    </source>
</evidence>
<evidence type="ECO:0000313" key="12">
    <source>
        <dbReference type="EMBL" id="ELU14927.1"/>
    </source>
</evidence>
<dbReference type="PANTHER" id="PTHR18952:SF265">
    <property type="entry name" value="CARBONIC ANHYDRASE"/>
    <property type="match status" value="1"/>
</dbReference>
<evidence type="ECO:0000256" key="5">
    <source>
        <dbReference type="ARBA" id="ARBA00022833"/>
    </source>
</evidence>
<feature type="domain" description="Alpha-carbonic anhydrase" evidence="11">
    <location>
        <begin position="541"/>
        <end position="807"/>
    </location>
</feature>
<feature type="domain" description="Alpha-carbonic anhydrase" evidence="11">
    <location>
        <begin position="226"/>
        <end position="492"/>
    </location>
</feature>
<comment type="cofactor">
    <cofactor evidence="9">
        <name>Zn(2+)</name>
        <dbReference type="ChEBI" id="CHEBI:29105"/>
    </cofactor>
</comment>
<reference evidence="12 14" key="2">
    <citation type="journal article" date="2013" name="Nature">
        <title>Insights into bilaterian evolution from three spiralian genomes.</title>
        <authorList>
            <person name="Simakov O."/>
            <person name="Marletaz F."/>
            <person name="Cho S.J."/>
            <person name="Edsinger-Gonzales E."/>
            <person name="Havlak P."/>
            <person name="Hellsten U."/>
            <person name="Kuo D.H."/>
            <person name="Larsson T."/>
            <person name="Lv J."/>
            <person name="Arendt D."/>
            <person name="Savage R."/>
            <person name="Osoegawa K."/>
            <person name="de Jong P."/>
            <person name="Grimwood J."/>
            <person name="Chapman J.A."/>
            <person name="Shapiro H."/>
            <person name="Aerts A."/>
            <person name="Otillar R.P."/>
            <person name="Terry A.Y."/>
            <person name="Boore J.L."/>
            <person name="Grigoriev I.V."/>
            <person name="Lindberg D.R."/>
            <person name="Seaver E.C."/>
            <person name="Weisblat D.A."/>
            <person name="Putnam N.H."/>
            <person name="Rokhsar D.S."/>
        </authorList>
    </citation>
    <scope>NUCLEOTIDE SEQUENCE</scope>
    <source>
        <strain evidence="12 14">I ESC-2004</strain>
    </source>
</reference>
<dbReference type="Pfam" id="PF00194">
    <property type="entry name" value="Carb_anhydrase"/>
    <property type="match status" value="2"/>
</dbReference>
<dbReference type="FunFam" id="3.10.200.10:FF:000003">
    <property type="entry name" value="Carbonic anhydrase 12"/>
    <property type="match status" value="2"/>
</dbReference>
<keyword evidence="7 9" id="KW-0456">Lyase</keyword>
<accession>R7V8T6</accession>
<reference evidence="14" key="1">
    <citation type="submission" date="2012-12" db="EMBL/GenBank/DDBJ databases">
        <authorList>
            <person name="Hellsten U."/>
            <person name="Grimwood J."/>
            <person name="Chapman J.A."/>
            <person name="Shapiro H."/>
            <person name="Aerts A."/>
            <person name="Otillar R.P."/>
            <person name="Terry A.Y."/>
            <person name="Boore J.L."/>
            <person name="Simakov O."/>
            <person name="Marletaz F."/>
            <person name="Cho S.-J."/>
            <person name="Edsinger-Gonzales E."/>
            <person name="Havlak P."/>
            <person name="Kuo D.-H."/>
            <person name="Larsson T."/>
            <person name="Lv J."/>
            <person name="Arendt D."/>
            <person name="Savage R."/>
            <person name="Osoegawa K."/>
            <person name="de Jong P."/>
            <person name="Lindberg D.R."/>
            <person name="Seaver E.C."/>
            <person name="Weisblat D.A."/>
            <person name="Putnam N.H."/>
            <person name="Grigoriev I.V."/>
            <person name="Rokhsar D.S."/>
        </authorList>
    </citation>
    <scope>NUCLEOTIDE SEQUENCE</scope>
    <source>
        <strain evidence="14">I ESC-2004</strain>
    </source>
</reference>
<evidence type="ECO:0000256" key="4">
    <source>
        <dbReference type="ARBA" id="ARBA00022723"/>
    </source>
</evidence>
<protein>
    <recommendedName>
        <fullName evidence="3 9">Carbonic anhydrase</fullName>
        <ecNumber evidence="3 9">4.2.1.1</ecNumber>
    </recommendedName>
</protein>
<evidence type="ECO:0000256" key="10">
    <source>
        <dbReference type="SAM" id="MobiDB-lite"/>
    </source>
</evidence>
<evidence type="ECO:0000259" key="11">
    <source>
        <dbReference type="PROSITE" id="PS51144"/>
    </source>
</evidence>
<dbReference type="GO" id="GO:0005886">
    <property type="term" value="C:plasma membrane"/>
    <property type="evidence" value="ECO:0007669"/>
    <property type="project" value="TreeGrafter"/>
</dbReference>
<dbReference type="Gene3D" id="3.40.30.10">
    <property type="entry name" value="Glutaredoxin"/>
    <property type="match status" value="1"/>
</dbReference>
<dbReference type="OMA" id="LNGPENW"/>
<dbReference type="InterPro" id="IPR018338">
    <property type="entry name" value="Carbonic_anhydrase_a-class_CS"/>
</dbReference>
<dbReference type="OrthoDB" id="429145at2759"/>
<dbReference type="PROSITE" id="PS51144">
    <property type="entry name" value="ALPHA_CA_2"/>
    <property type="match status" value="2"/>
</dbReference>
<evidence type="ECO:0000256" key="1">
    <source>
        <dbReference type="ARBA" id="ARBA00002904"/>
    </source>
</evidence>
<keyword evidence="4 9" id="KW-0479">Metal-binding</keyword>
<evidence type="ECO:0000256" key="9">
    <source>
        <dbReference type="RuleBase" id="RU367011"/>
    </source>
</evidence>
<sequence>MANCVGILCLLGILLLVEGKRFRREEKQAYKITLKLSGDLNSISLQTEKGRTKHIGATTETTARKLESAIASLGDEYRVSVTWEPFLLRHNIPPEGVEKPPNTPGNPRVNPRLKQAGQSVGIDFSGKADRYPNTVQAHALLEYAKEKSPALQDQLMEVVFRGYFTDGIVPSGEGLVALAMEIGIGEDEAKEVIGDEGRLRSAREKAMAWSSKGVSGVPHFFFNGKSGFSGAQEPRTHAWTDHYAFCAADNGRQSPIDIQPALTIYEASLDGIKLTGDAPLSLKLLNNGHTVVGIVNEDVYISGGGLGESVYKTHSLHFHWGDAAEYGSEHTVDGAAYPLEMHIVHYDSVRFPSLKEAAPEIDGLAVLGVLFEESDQENAALNVIIEALSSVQQPLGKENIIDVASGDLNHLSELLPSDTEEFFRYSGSLTTPPCFQSVVWTVFSKANYVSRRQLEELRKLVSHIDDEGHGEAMVNNYRPTQPLEGRNVMRSFEWMDDEEFSTSGEEEELDGEEVLEGEEEEEEELIEVTAEPIEEAKEKKAHWSYRGYHGPEHWSESHEMCDSSNPRQSPVNIIVDETVDDATGELTDIDYIQDNSGESISYFNNGHSIVGVVHKDMVLVGGGLSHAYKLHSFHFHWGRTSDNGSEHTVNGERFPLELHMVHYDHERAASLKEAVSMDNGLAVLGTLFEISKENNTAYDPIIVAMREVQEANKAIESWHSSPHFEIRSLLPVVTEDYFRYLGSLTTPPCAESVVWTLFRQRQRISEAQMQEFRRLLEFPDHEGVVSPLVDNYRPVQPLHKRLVTRSFSLPPPKVYKPVKRKESSSLQESKMQGASGSAANAAVATSWLLLLVSTVLITHF</sequence>
<dbReference type="SUPFAM" id="SSF51069">
    <property type="entry name" value="Carbonic anhydrase"/>
    <property type="match status" value="2"/>
</dbReference>
<dbReference type="SUPFAM" id="SSF52833">
    <property type="entry name" value="Thioredoxin-like"/>
    <property type="match status" value="1"/>
</dbReference>
<organism evidence="12">
    <name type="scientific">Capitella teleta</name>
    <name type="common">Polychaete worm</name>
    <dbReference type="NCBI Taxonomy" id="283909"/>
    <lineage>
        <taxon>Eukaryota</taxon>
        <taxon>Metazoa</taxon>
        <taxon>Spiralia</taxon>
        <taxon>Lophotrochozoa</taxon>
        <taxon>Annelida</taxon>
        <taxon>Polychaeta</taxon>
        <taxon>Sedentaria</taxon>
        <taxon>Scolecida</taxon>
        <taxon>Capitellidae</taxon>
        <taxon>Capitella</taxon>
    </lineage>
</organism>
<dbReference type="Pfam" id="PF01323">
    <property type="entry name" value="DSBA"/>
    <property type="match status" value="1"/>
</dbReference>
<dbReference type="HOGENOM" id="CLU_332673_0_0_1"/>
<dbReference type="InterPro" id="IPR001148">
    <property type="entry name" value="CA_dom"/>
</dbReference>
<dbReference type="GO" id="GO:0016491">
    <property type="term" value="F:oxidoreductase activity"/>
    <property type="evidence" value="ECO:0007669"/>
    <property type="project" value="InterPro"/>
</dbReference>
<evidence type="ECO:0000256" key="6">
    <source>
        <dbReference type="ARBA" id="ARBA00023180"/>
    </source>
</evidence>
<comment type="similarity">
    <text evidence="2 9">Belongs to the alpha-carbonic anhydrase family.</text>
</comment>
<evidence type="ECO:0000256" key="8">
    <source>
        <dbReference type="ARBA" id="ARBA00048348"/>
    </source>
</evidence>
<dbReference type="SMART" id="SM01057">
    <property type="entry name" value="Carb_anhydrase"/>
    <property type="match status" value="2"/>
</dbReference>
<dbReference type="EnsemblMetazoa" id="CapteT227828">
    <property type="protein sequence ID" value="CapteP227828"/>
    <property type="gene ID" value="CapteG227828"/>
</dbReference>
<dbReference type="InterPro" id="IPR001853">
    <property type="entry name" value="DSBA-like_thioredoxin_dom"/>
</dbReference>
<name>R7V8T6_CAPTE</name>
<dbReference type="EC" id="4.2.1.1" evidence="3 9"/>
<proteinExistence type="inferred from homology"/>
<feature type="signal peptide" evidence="9">
    <location>
        <begin position="1"/>
        <end position="19"/>
    </location>
</feature>
<reference evidence="13" key="3">
    <citation type="submission" date="2015-06" db="UniProtKB">
        <authorList>
            <consortium name="EnsemblMetazoa"/>
        </authorList>
    </citation>
    <scope>IDENTIFICATION</scope>
</reference>
<dbReference type="PANTHER" id="PTHR18952">
    <property type="entry name" value="CARBONIC ANHYDRASE"/>
    <property type="match status" value="1"/>
</dbReference>
<comment type="catalytic activity">
    <reaction evidence="8 9">
        <text>hydrogencarbonate + H(+) = CO2 + H2O</text>
        <dbReference type="Rhea" id="RHEA:10748"/>
        <dbReference type="ChEBI" id="CHEBI:15377"/>
        <dbReference type="ChEBI" id="CHEBI:15378"/>
        <dbReference type="ChEBI" id="CHEBI:16526"/>
        <dbReference type="ChEBI" id="CHEBI:17544"/>
        <dbReference type="EC" id="4.2.1.1"/>
    </reaction>
</comment>
<dbReference type="InterPro" id="IPR036249">
    <property type="entry name" value="Thioredoxin-like_sf"/>
</dbReference>
<dbReference type="EMBL" id="AMQN01004690">
    <property type="status" value="NOT_ANNOTATED_CDS"/>
    <property type="molecule type" value="Genomic_DNA"/>
</dbReference>
<evidence type="ECO:0000313" key="14">
    <source>
        <dbReference type="Proteomes" id="UP000014760"/>
    </source>
</evidence>
<dbReference type="PROSITE" id="PS00162">
    <property type="entry name" value="ALPHA_CA_1"/>
    <property type="match status" value="2"/>
</dbReference>
<keyword evidence="5 9" id="KW-0862">Zinc</keyword>
<dbReference type="Proteomes" id="UP000014760">
    <property type="component" value="Unassembled WGS sequence"/>
</dbReference>
<dbReference type="GO" id="GO:0004089">
    <property type="term" value="F:carbonate dehydratase activity"/>
    <property type="evidence" value="ECO:0007669"/>
    <property type="project" value="UniProtKB-UniRule"/>
</dbReference>
<comment type="function">
    <text evidence="1 9">Reversible hydration of carbon dioxide.</text>
</comment>
<dbReference type="Gene3D" id="3.10.200.10">
    <property type="entry name" value="Alpha carbonic anhydrase"/>
    <property type="match status" value="2"/>
</dbReference>
<dbReference type="EMBL" id="KB294182">
    <property type="protein sequence ID" value="ELU14927.1"/>
    <property type="molecule type" value="Genomic_DNA"/>
</dbReference>
<keyword evidence="6" id="KW-0325">Glycoprotein</keyword>
<dbReference type="AlphaFoldDB" id="R7V8T6"/>
<evidence type="ECO:0000313" key="13">
    <source>
        <dbReference type="EnsemblMetazoa" id="CapteP227828"/>
    </source>
</evidence>
<keyword evidence="9" id="KW-0732">Signal</keyword>
<dbReference type="GO" id="GO:0008270">
    <property type="term" value="F:zinc ion binding"/>
    <property type="evidence" value="ECO:0007669"/>
    <property type="project" value="UniProtKB-UniRule"/>
</dbReference>
<dbReference type="InterPro" id="IPR036398">
    <property type="entry name" value="CA_dom_sf"/>
</dbReference>
<feature type="region of interest" description="Disordered" evidence="10">
    <location>
        <begin position="498"/>
        <end position="522"/>
    </location>
</feature>
<dbReference type="CDD" id="cd00326">
    <property type="entry name" value="alpha_CA"/>
    <property type="match status" value="2"/>
</dbReference>
<dbReference type="STRING" id="283909.R7V8T6"/>
<keyword evidence="14" id="KW-1185">Reference proteome</keyword>
<feature type="chain" id="PRO_5008788794" description="Carbonic anhydrase" evidence="9">
    <location>
        <begin position="20"/>
        <end position="860"/>
    </location>
</feature>
<evidence type="ECO:0000256" key="3">
    <source>
        <dbReference type="ARBA" id="ARBA00012925"/>
    </source>
</evidence>
<dbReference type="InterPro" id="IPR023561">
    <property type="entry name" value="Carbonic_anhydrase_a-class"/>
</dbReference>